<dbReference type="EMBL" id="OX459956">
    <property type="protein sequence ID" value="CAI9162159.1"/>
    <property type="molecule type" value="Genomic_DNA"/>
</dbReference>
<dbReference type="Proteomes" id="UP001176941">
    <property type="component" value="Chromosome 20"/>
</dbReference>
<organism evidence="1 2">
    <name type="scientific">Rangifer tarandus platyrhynchus</name>
    <name type="common">Svalbard reindeer</name>
    <dbReference type="NCBI Taxonomy" id="3082113"/>
    <lineage>
        <taxon>Eukaryota</taxon>
        <taxon>Metazoa</taxon>
        <taxon>Chordata</taxon>
        <taxon>Craniata</taxon>
        <taxon>Vertebrata</taxon>
        <taxon>Euteleostomi</taxon>
        <taxon>Mammalia</taxon>
        <taxon>Eutheria</taxon>
        <taxon>Laurasiatheria</taxon>
        <taxon>Artiodactyla</taxon>
        <taxon>Ruminantia</taxon>
        <taxon>Pecora</taxon>
        <taxon>Cervidae</taxon>
        <taxon>Odocoileinae</taxon>
        <taxon>Rangifer</taxon>
    </lineage>
</organism>
<evidence type="ECO:0000313" key="2">
    <source>
        <dbReference type="Proteomes" id="UP001176941"/>
    </source>
</evidence>
<protein>
    <submittedName>
        <fullName evidence="1">Uncharacterized protein</fullName>
    </submittedName>
</protein>
<reference evidence="1" key="1">
    <citation type="submission" date="2023-04" db="EMBL/GenBank/DDBJ databases">
        <authorList>
            <consortium name="ELIXIR-Norway"/>
        </authorList>
    </citation>
    <scope>NUCLEOTIDE SEQUENCE [LARGE SCALE GENOMIC DNA]</scope>
</reference>
<sequence>MEKFLLHFHIIKLINLKFHLDSELQKIFLITHGEEAYIHGLCSTCIVSAFTFKSLVCLFIPVYAVRCELTSFCQILSSCPALLKKKNLSVSTSGLSIVFYMFEYLFDSITGFIVCFNV</sequence>
<keyword evidence="2" id="KW-1185">Reference proteome</keyword>
<proteinExistence type="predicted"/>
<evidence type="ECO:0000313" key="1">
    <source>
        <dbReference type="EMBL" id="CAI9162159.1"/>
    </source>
</evidence>
<gene>
    <name evidence="1" type="ORF">MRATA1EN1_LOCUS11121</name>
</gene>
<name>A0ABN8YL05_RANTA</name>
<accession>A0ABN8YL05</accession>